<sequence>MGADVIRVDRKGALGGGHADVLGRGRRSIALDLKDEAELALCRDLIGKADILLEGYRPGVMERLGLGPDVALAANPALVYGRMTGWGQYGPLAHAAGHDINYVALSGALGAIGSKEQPAVPLNLVGDFGGGAMYLAFGVLAALHHARTHGEGQVVDAAIVDGAVSLMASQHQLAAVGLWSPERGRNLLDGAAHFYTVYQCADGGHVSIGPLEPEFYALLCEKLGVDAQALPADWSGRNWEEARPVFADLFRQKTRDEWCELLEGTDVCFAPVLNYEESAAHPHMRERGSYAEPGGVRQPAPAPRFSRTPGAIQGPAPVPGADREAILADWGV</sequence>
<dbReference type="Proteomes" id="UP001143486">
    <property type="component" value="Unassembled WGS sequence"/>
</dbReference>
<dbReference type="AlphaFoldDB" id="A0A9W6IL10"/>
<dbReference type="InterPro" id="IPR044855">
    <property type="entry name" value="CoA-Trfase_III_dom3_sf"/>
</dbReference>
<dbReference type="SUPFAM" id="SSF89796">
    <property type="entry name" value="CoA-transferase family III (CaiB/BaiF)"/>
    <property type="match status" value="1"/>
</dbReference>
<dbReference type="GO" id="GO:0003824">
    <property type="term" value="F:catalytic activity"/>
    <property type="evidence" value="ECO:0007669"/>
    <property type="project" value="InterPro"/>
</dbReference>
<reference evidence="2" key="2">
    <citation type="submission" date="2023-01" db="EMBL/GenBank/DDBJ databases">
        <authorList>
            <person name="Sun Q."/>
            <person name="Evtushenko L."/>
        </authorList>
    </citation>
    <scope>NUCLEOTIDE SEQUENCE</scope>
    <source>
        <strain evidence="2">VKM B-1513</strain>
    </source>
</reference>
<feature type="region of interest" description="Disordered" evidence="1">
    <location>
        <begin position="283"/>
        <end position="320"/>
    </location>
</feature>
<proteinExistence type="predicted"/>
<gene>
    <name evidence="2" type="ORF">GCM10017621_17260</name>
</gene>
<name>A0A9W6IL10_9PROT</name>
<evidence type="ECO:0000313" key="2">
    <source>
        <dbReference type="EMBL" id="GLK52218.1"/>
    </source>
</evidence>
<evidence type="ECO:0000256" key="1">
    <source>
        <dbReference type="SAM" id="MobiDB-lite"/>
    </source>
</evidence>
<dbReference type="InterPro" id="IPR003673">
    <property type="entry name" value="CoA-Trfase_fam_III"/>
</dbReference>
<reference evidence="2" key="1">
    <citation type="journal article" date="2014" name="Int. J. Syst. Evol. Microbiol.">
        <title>Complete genome sequence of Corynebacterium casei LMG S-19264T (=DSM 44701T), isolated from a smear-ripened cheese.</title>
        <authorList>
            <consortium name="US DOE Joint Genome Institute (JGI-PGF)"/>
            <person name="Walter F."/>
            <person name="Albersmeier A."/>
            <person name="Kalinowski J."/>
            <person name="Ruckert C."/>
        </authorList>
    </citation>
    <scope>NUCLEOTIDE SEQUENCE</scope>
    <source>
        <strain evidence="2">VKM B-1513</strain>
    </source>
</reference>
<dbReference type="EMBL" id="BSFE01000004">
    <property type="protein sequence ID" value="GLK52218.1"/>
    <property type="molecule type" value="Genomic_DNA"/>
</dbReference>
<comment type="caution">
    <text evidence="2">The sequence shown here is derived from an EMBL/GenBank/DDBJ whole genome shotgun (WGS) entry which is preliminary data.</text>
</comment>
<protein>
    <submittedName>
        <fullName evidence="2">Alpha-methylacyl-CoA racemase</fullName>
    </submittedName>
</protein>
<dbReference type="InterPro" id="IPR050509">
    <property type="entry name" value="CoA-transferase_III"/>
</dbReference>
<dbReference type="Pfam" id="PF02515">
    <property type="entry name" value="CoA_transf_3"/>
    <property type="match status" value="1"/>
</dbReference>
<evidence type="ECO:0000313" key="3">
    <source>
        <dbReference type="Proteomes" id="UP001143486"/>
    </source>
</evidence>
<dbReference type="Gene3D" id="3.30.1540.10">
    <property type="entry name" value="formyl-coa transferase, domain 3"/>
    <property type="match status" value="1"/>
</dbReference>
<accession>A0A9W6IL10</accession>
<dbReference type="InterPro" id="IPR023606">
    <property type="entry name" value="CoA-Trfase_III_dom_1_sf"/>
</dbReference>
<organism evidence="2 3">
    <name type="scientific">Maricaulis virginensis</name>
    <dbReference type="NCBI Taxonomy" id="144022"/>
    <lineage>
        <taxon>Bacteria</taxon>
        <taxon>Pseudomonadati</taxon>
        <taxon>Pseudomonadota</taxon>
        <taxon>Alphaproteobacteria</taxon>
        <taxon>Maricaulales</taxon>
        <taxon>Maricaulaceae</taxon>
        <taxon>Maricaulis</taxon>
    </lineage>
</organism>
<keyword evidence="3" id="KW-1185">Reference proteome</keyword>
<dbReference type="PANTHER" id="PTHR48228:SF5">
    <property type="entry name" value="ALPHA-METHYLACYL-COA RACEMASE"/>
    <property type="match status" value="1"/>
</dbReference>
<dbReference type="PANTHER" id="PTHR48228">
    <property type="entry name" value="SUCCINYL-COA--D-CITRAMALATE COA-TRANSFERASE"/>
    <property type="match status" value="1"/>
</dbReference>
<dbReference type="Gene3D" id="3.40.50.10540">
    <property type="entry name" value="Crotonobetainyl-coa:carnitine coa-transferase, domain 1"/>
    <property type="match status" value="1"/>
</dbReference>